<proteinExistence type="inferred from homology"/>
<sequence length="507" mass="53798">MIDPPTDGTAVAASADTVGAVDAVDAVDAGDVAPVVQAPSTAARTRPQAAGRDTADLGIFTPSPDLIVESQDGDRNPISGDAGGRRLDEARGGPFSLPDMTLDVRTITEDELPAFSAAWGLGFLHPTEDAEADAKARRGGTVLDRTWAGFDGDRIVATTRSFPVALTVPGGAAVDVSAITSVSTLSTHRRRGLATRLMTADLGAARARGEVAAVLHASEWGIYGRFGFGPASSECTLVVDAAAQLREPVAGSAELVDRDTARALLPEIYAGYLAATSGEISRNDWAFDLSLGILRLPSRDRVKPGFHVIVRDVEGRAVGFCRYEVEDRWEQSRARHLVSSSLFVAVNDTGTALLWQHLLSLDLVAEIRVEVRPVDDPLPYLVTDGRQVRRHEPIDSLWLRLLDVPAALSARRYRTSGRLMLEVADRLGYGAGRFVLSVADGAATCEPTDEPADLTMDISTLSSLYLGGVGAKTLHRAGLIEVGDPALADVADTMFGWGTAPSCTTMF</sequence>
<dbReference type="SUPFAM" id="SSF55718">
    <property type="entry name" value="SCP-like"/>
    <property type="match status" value="1"/>
</dbReference>
<keyword evidence="3 4" id="KW-0012">Acyltransferase</keyword>
<protein>
    <submittedName>
        <fullName evidence="7">Predicted acetyltransferase</fullName>
    </submittedName>
</protein>
<keyword evidence="2 4" id="KW-0808">Transferase</keyword>
<dbReference type="InterPro" id="IPR016181">
    <property type="entry name" value="Acyl_CoA_acyltransferase"/>
</dbReference>
<dbReference type="NCBIfam" id="NF002367">
    <property type="entry name" value="PRK01346.1-4"/>
    <property type="match status" value="1"/>
</dbReference>
<dbReference type="Pfam" id="PF17668">
    <property type="entry name" value="Acetyltransf_17"/>
    <property type="match status" value="1"/>
</dbReference>
<evidence type="ECO:0000256" key="4">
    <source>
        <dbReference type="HAMAP-Rule" id="MF_01812"/>
    </source>
</evidence>
<dbReference type="Gene3D" id="3.30.1050.10">
    <property type="entry name" value="SCP2 sterol-binding domain"/>
    <property type="match status" value="1"/>
</dbReference>
<feature type="binding site" evidence="4">
    <location>
        <begin position="190"/>
        <end position="195"/>
    </location>
    <ligand>
        <name>acetyl-CoA</name>
        <dbReference type="ChEBI" id="CHEBI:57288"/>
    </ligand>
</feature>
<evidence type="ECO:0000256" key="1">
    <source>
        <dbReference type="ARBA" id="ARBA00009213"/>
    </source>
</evidence>
<feature type="active site" description="Proton donor" evidence="4">
    <location>
        <position position="223"/>
    </location>
</feature>
<dbReference type="STRING" id="1090615.SAMN04515671_0329"/>
<comment type="caution">
    <text evidence="4">Lacks conserved residue(s) required for the propagation of feature annotation.</text>
</comment>
<feature type="binding site" evidence="4">
    <location>
        <begin position="218"/>
        <end position="219"/>
    </location>
    <ligand>
        <name>acetyl-CoA</name>
        <dbReference type="ChEBI" id="CHEBI:57288"/>
    </ligand>
</feature>
<feature type="region of interest" description="Disordered" evidence="5">
    <location>
        <begin position="64"/>
        <end position="94"/>
    </location>
</feature>
<dbReference type="InterPro" id="IPR000182">
    <property type="entry name" value="GNAT_dom"/>
</dbReference>
<dbReference type="PROSITE" id="PS51186">
    <property type="entry name" value="GNAT"/>
    <property type="match status" value="1"/>
</dbReference>
<keyword evidence="8" id="KW-1185">Reference proteome</keyword>
<evidence type="ECO:0000256" key="5">
    <source>
        <dbReference type="SAM" id="MobiDB-lite"/>
    </source>
</evidence>
<comment type="similarity">
    <text evidence="1 4">Belongs to the acetyltransferase Eis family.</text>
</comment>
<dbReference type="PANTHER" id="PTHR37817">
    <property type="entry name" value="N-ACETYLTRANSFERASE EIS"/>
    <property type="match status" value="1"/>
</dbReference>
<evidence type="ECO:0000313" key="8">
    <source>
        <dbReference type="Proteomes" id="UP000198741"/>
    </source>
</evidence>
<accession>A0A1H0I2S8</accession>
<dbReference type="PANTHER" id="PTHR37817:SF1">
    <property type="entry name" value="N-ACETYLTRANSFERASE EIS"/>
    <property type="match status" value="1"/>
</dbReference>
<feature type="domain" description="N-acetyltransferase" evidence="6">
    <location>
        <begin position="102"/>
        <end position="250"/>
    </location>
</feature>
<evidence type="ECO:0000256" key="2">
    <source>
        <dbReference type="ARBA" id="ARBA00022679"/>
    </source>
</evidence>
<gene>
    <name evidence="7" type="ORF">SAMN04515671_0329</name>
</gene>
<dbReference type="Gene3D" id="3.40.630.30">
    <property type="match status" value="2"/>
</dbReference>
<comment type="subunit">
    <text evidence="4">Homohexamer; trimer of dimers.</text>
</comment>
<dbReference type="GO" id="GO:0034069">
    <property type="term" value="F:aminoglycoside N-acetyltransferase activity"/>
    <property type="evidence" value="ECO:0007669"/>
    <property type="project" value="TreeGrafter"/>
</dbReference>
<dbReference type="EMBL" id="LT629710">
    <property type="protein sequence ID" value="SDO25722.1"/>
    <property type="molecule type" value="Genomic_DNA"/>
</dbReference>
<name>A0A1H0I2S8_9ACTN</name>
<dbReference type="InterPro" id="IPR036527">
    <property type="entry name" value="SCP2_sterol-bd_dom_sf"/>
</dbReference>
<organism evidence="7 8">
    <name type="scientific">Nakamurella panacisegetis</name>
    <dbReference type="NCBI Taxonomy" id="1090615"/>
    <lineage>
        <taxon>Bacteria</taxon>
        <taxon>Bacillati</taxon>
        <taxon>Actinomycetota</taxon>
        <taxon>Actinomycetes</taxon>
        <taxon>Nakamurellales</taxon>
        <taxon>Nakamurellaceae</taxon>
        <taxon>Nakamurella</taxon>
    </lineage>
</organism>
<dbReference type="InterPro" id="IPR041380">
    <property type="entry name" value="Acetyltransf_17"/>
</dbReference>
<dbReference type="InterPro" id="IPR051554">
    <property type="entry name" value="Acetyltransferase_Eis"/>
</dbReference>
<feature type="active site" description="Proton acceptor; via carboxylate" evidence="4">
    <location>
        <position position="507"/>
    </location>
</feature>
<dbReference type="Proteomes" id="UP000198741">
    <property type="component" value="Chromosome I"/>
</dbReference>
<dbReference type="AlphaFoldDB" id="A0A1H0I2S8"/>
<evidence type="ECO:0000259" key="6">
    <source>
        <dbReference type="PROSITE" id="PS51186"/>
    </source>
</evidence>
<dbReference type="CDD" id="cd04301">
    <property type="entry name" value="NAT_SF"/>
    <property type="match status" value="1"/>
</dbReference>
<dbReference type="HAMAP" id="MF_01812">
    <property type="entry name" value="Eis"/>
    <property type="match status" value="1"/>
</dbReference>
<dbReference type="SUPFAM" id="SSF55729">
    <property type="entry name" value="Acyl-CoA N-acyltransferases (Nat)"/>
    <property type="match status" value="1"/>
</dbReference>
<dbReference type="InterPro" id="IPR022902">
    <property type="entry name" value="NAcTrfase_Eis"/>
</dbReference>
<evidence type="ECO:0000256" key="3">
    <source>
        <dbReference type="ARBA" id="ARBA00023315"/>
    </source>
</evidence>
<evidence type="ECO:0000313" key="7">
    <source>
        <dbReference type="EMBL" id="SDO25722.1"/>
    </source>
</evidence>
<dbReference type="Pfam" id="PF13530">
    <property type="entry name" value="SCP2_2"/>
    <property type="match status" value="1"/>
</dbReference>
<reference evidence="7 8" key="1">
    <citation type="submission" date="2016-10" db="EMBL/GenBank/DDBJ databases">
        <authorList>
            <person name="de Groot N.N."/>
        </authorList>
    </citation>
    <scope>NUCLEOTIDE SEQUENCE [LARGE SCALE GENOMIC DNA]</scope>
    <source>
        <strain evidence="8">P4-7,KCTC 19426,CECT 7604</strain>
    </source>
</reference>
<dbReference type="GO" id="GO:0030649">
    <property type="term" value="P:aminoglycoside antibiotic catabolic process"/>
    <property type="evidence" value="ECO:0007669"/>
    <property type="project" value="TreeGrafter"/>
</dbReference>
<dbReference type="InterPro" id="IPR025559">
    <property type="entry name" value="Eis_dom"/>
</dbReference>
<dbReference type="Pfam" id="PF13527">
    <property type="entry name" value="Acetyltransf_9"/>
    <property type="match status" value="1"/>
</dbReference>